<evidence type="ECO:0000313" key="2">
    <source>
        <dbReference type="EMBL" id="CAE8650323.1"/>
    </source>
</evidence>
<reference evidence="2" key="1">
    <citation type="submission" date="2021-02" db="EMBL/GenBank/DDBJ databases">
        <authorList>
            <person name="Dougan E. K."/>
            <person name="Rhodes N."/>
            <person name="Thang M."/>
            <person name="Chan C."/>
        </authorList>
    </citation>
    <scope>NUCLEOTIDE SEQUENCE</scope>
</reference>
<proteinExistence type="predicted"/>
<dbReference type="Proteomes" id="UP000626109">
    <property type="component" value="Unassembled WGS sequence"/>
</dbReference>
<organism evidence="2 4">
    <name type="scientific">Polarella glacialis</name>
    <name type="common">Dinoflagellate</name>
    <dbReference type="NCBI Taxonomy" id="89957"/>
    <lineage>
        <taxon>Eukaryota</taxon>
        <taxon>Sar</taxon>
        <taxon>Alveolata</taxon>
        <taxon>Dinophyceae</taxon>
        <taxon>Suessiales</taxon>
        <taxon>Suessiaceae</taxon>
        <taxon>Polarella</taxon>
    </lineage>
</organism>
<evidence type="ECO:0000313" key="3">
    <source>
        <dbReference type="EMBL" id="CAE8724007.1"/>
    </source>
</evidence>
<gene>
    <name evidence="3" type="ORF">PGLA2088_LOCUS43489</name>
    <name evidence="2" type="ORF">PGLA2088_LOCUS8180</name>
</gene>
<protein>
    <submittedName>
        <fullName evidence="2">Uncharacterized protein</fullName>
    </submittedName>
</protein>
<keyword evidence="1" id="KW-0732">Signal</keyword>
<dbReference type="AlphaFoldDB" id="A0A813ICC1"/>
<feature type="signal peptide" evidence="1">
    <location>
        <begin position="1"/>
        <end position="33"/>
    </location>
</feature>
<evidence type="ECO:0000313" key="4">
    <source>
        <dbReference type="Proteomes" id="UP000626109"/>
    </source>
</evidence>
<dbReference type="EMBL" id="CAJNNW010008751">
    <property type="protein sequence ID" value="CAE8650323.1"/>
    <property type="molecule type" value="Genomic_DNA"/>
</dbReference>
<comment type="caution">
    <text evidence="2">The sequence shown here is derived from an EMBL/GenBank/DDBJ whole genome shotgun (WGS) entry which is preliminary data.</text>
</comment>
<accession>A0A813ICC1</accession>
<name>A0A813ICC1_POLGL</name>
<dbReference type="EMBL" id="CAJNNW010034821">
    <property type="protein sequence ID" value="CAE8724007.1"/>
    <property type="molecule type" value="Genomic_DNA"/>
</dbReference>
<evidence type="ECO:0000256" key="1">
    <source>
        <dbReference type="SAM" id="SignalP"/>
    </source>
</evidence>
<feature type="chain" id="PRO_5035595934" evidence="1">
    <location>
        <begin position="34"/>
        <end position="89"/>
    </location>
</feature>
<sequence>MARQQLLFLPLALLVAVCTLMALPLSWIAPSSAAPWVPTQVVPGTAGNGVLWKRGVGGPRRKKMPADDIVIPKKMLGKKGGKGAAPKKR</sequence>